<comment type="caution">
    <text evidence="1">The sequence shown here is derived from an EMBL/GenBank/DDBJ whole genome shotgun (WGS) entry which is preliminary data.</text>
</comment>
<sequence>MKGSMDEYIDEIRNYDQKLEAVGYHVDDDDLVFYALKGLPEEYRPIRAALNAKGDVAFNDLATILKNEESQILRDEGSSRPKVFLAKQTPTMVTQQLQDQAIGGTTTQMLYDGVLGSVPQQHQIPMYQTSGPFYPTQFNRNVDTNNRGSKRDGYGMGQNKVECQICGKTNHTAMYCYHRQNLQYQPQSNQYSRSRRNDNQSWNGTNQPWKSSNQMNNQSWNGTNQPWKSSHQMNNQTWNGSFQSRNESQPTVNQSWNPNNFCPSNMPIQKINSED</sequence>
<dbReference type="EMBL" id="CM037155">
    <property type="protein sequence ID" value="KAH7847857.1"/>
    <property type="molecule type" value="Genomic_DNA"/>
</dbReference>
<accession>A0ACB7Y2Z9</accession>
<evidence type="ECO:0000313" key="2">
    <source>
        <dbReference type="Proteomes" id="UP000828048"/>
    </source>
</evidence>
<dbReference type="Proteomes" id="UP000828048">
    <property type="component" value="Chromosome 5"/>
</dbReference>
<organism evidence="1 2">
    <name type="scientific">Vaccinium darrowii</name>
    <dbReference type="NCBI Taxonomy" id="229202"/>
    <lineage>
        <taxon>Eukaryota</taxon>
        <taxon>Viridiplantae</taxon>
        <taxon>Streptophyta</taxon>
        <taxon>Embryophyta</taxon>
        <taxon>Tracheophyta</taxon>
        <taxon>Spermatophyta</taxon>
        <taxon>Magnoliopsida</taxon>
        <taxon>eudicotyledons</taxon>
        <taxon>Gunneridae</taxon>
        <taxon>Pentapetalae</taxon>
        <taxon>asterids</taxon>
        <taxon>Ericales</taxon>
        <taxon>Ericaceae</taxon>
        <taxon>Vaccinioideae</taxon>
        <taxon>Vaccinieae</taxon>
        <taxon>Vaccinium</taxon>
    </lineage>
</organism>
<evidence type="ECO:0000313" key="1">
    <source>
        <dbReference type="EMBL" id="KAH7847857.1"/>
    </source>
</evidence>
<protein>
    <submittedName>
        <fullName evidence="1">Uncharacterized protein</fullName>
    </submittedName>
</protein>
<reference evidence="1 2" key="1">
    <citation type="journal article" date="2021" name="Hortic Res">
        <title>High-quality reference genome and annotation aids understanding of berry development for evergreen blueberry (Vaccinium darrowii).</title>
        <authorList>
            <person name="Yu J."/>
            <person name="Hulse-Kemp A.M."/>
            <person name="Babiker E."/>
            <person name="Staton M."/>
        </authorList>
    </citation>
    <scope>NUCLEOTIDE SEQUENCE [LARGE SCALE GENOMIC DNA]</scope>
    <source>
        <strain evidence="2">cv. NJ 8807/NJ 8810</strain>
        <tissue evidence="1">Young leaf</tissue>
    </source>
</reference>
<gene>
    <name evidence="1" type="ORF">Vadar_030972</name>
</gene>
<keyword evidence="2" id="KW-1185">Reference proteome</keyword>
<proteinExistence type="predicted"/>
<name>A0ACB7Y2Z9_9ERIC</name>